<comment type="caution">
    <text evidence="1">The sequence shown here is derived from an EMBL/GenBank/DDBJ whole genome shotgun (WGS) entry which is preliminary data.</text>
</comment>
<proteinExistence type="predicted"/>
<organism evidence="1 2">
    <name type="scientific">Candidatus Roizmanbacteria bacterium RIFCSPHIGHO2_02_FULL_40_9</name>
    <dbReference type="NCBI Taxonomy" id="1802042"/>
    <lineage>
        <taxon>Bacteria</taxon>
        <taxon>Candidatus Roizmaniibacteriota</taxon>
    </lineage>
</organism>
<name>A0A1F7HD75_9BACT</name>
<dbReference type="CDD" id="cd02440">
    <property type="entry name" value="AdoMet_MTases"/>
    <property type="match status" value="1"/>
</dbReference>
<evidence type="ECO:0000313" key="2">
    <source>
        <dbReference type="Proteomes" id="UP000177027"/>
    </source>
</evidence>
<accession>A0A1F7HD75</accession>
<dbReference type="PANTHER" id="PTHR43861">
    <property type="entry name" value="TRANS-ACONITATE 2-METHYLTRANSFERASE-RELATED"/>
    <property type="match status" value="1"/>
</dbReference>
<evidence type="ECO:0000313" key="1">
    <source>
        <dbReference type="EMBL" id="OGK29221.1"/>
    </source>
</evidence>
<dbReference type="Gene3D" id="3.40.50.150">
    <property type="entry name" value="Vaccinia Virus protein VP39"/>
    <property type="match status" value="1"/>
</dbReference>
<reference evidence="1 2" key="1">
    <citation type="journal article" date="2016" name="Nat. Commun.">
        <title>Thousands of microbial genomes shed light on interconnected biogeochemical processes in an aquifer system.</title>
        <authorList>
            <person name="Anantharaman K."/>
            <person name="Brown C.T."/>
            <person name="Hug L.A."/>
            <person name="Sharon I."/>
            <person name="Castelle C.J."/>
            <person name="Probst A.J."/>
            <person name="Thomas B.C."/>
            <person name="Singh A."/>
            <person name="Wilkins M.J."/>
            <person name="Karaoz U."/>
            <person name="Brodie E.L."/>
            <person name="Williams K.H."/>
            <person name="Hubbard S.S."/>
            <person name="Banfield J.F."/>
        </authorList>
    </citation>
    <scope>NUCLEOTIDE SEQUENCE [LARGE SCALE GENOMIC DNA]</scope>
</reference>
<dbReference type="InterPro" id="IPR029063">
    <property type="entry name" value="SAM-dependent_MTases_sf"/>
</dbReference>
<dbReference type="Proteomes" id="UP000177027">
    <property type="component" value="Unassembled WGS sequence"/>
</dbReference>
<dbReference type="Pfam" id="PF13489">
    <property type="entry name" value="Methyltransf_23"/>
    <property type="match status" value="1"/>
</dbReference>
<protein>
    <recommendedName>
        <fullName evidence="3">Methyltransferase domain-containing protein</fullName>
    </recommendedName>
</protein>
<gene>
    <name evidence="1" type="ORF">A3D06_02005</name>
</gene>
<dbReference type="AlphaFoldDB" id="A0A1F7HD75"/>
<dbReference type="EMBL" id="MFZS01000012">
    <property type="protein sequence ID" value="OGK29221.1"/>
    <property type="molecule type" value="Genomic_DNA"/>
</dbReference>
<evidence type="ECO:0008006" key="3">
    <source>
        <dbReference type="Google" id="ProtNLM"/>
    </source>
</evidence>
<sequence>MVKYGKDPKYNPDERDELDVDRQSLSLIPHDAHVLDIGCATGFMGVYLKETKGCHVVGLEYAEEEAKIAKKKLDGLIHGDASDPHTINRIQEKFDVILASAILEHLSDPARALHLWKRLLRKNGCIIATTPNIAHWSMRLNLLRGKFDYEEYGILDKTHLRFFTLKTFRELFEEAGCEIDQMLIDPVGGGFPRLGKLLYKLFPGVFAYQMIIRARPRTYNSK</sequence>
<dbReference type="SUPFAM" id="SSF53335">
    <property type="entry name" value="S-adenosyl-L-methionine-dependent methyltransferases"/>
    <property type="match status" value="1"/>
</dbReference>